<sequence length="175" mass="19102">MHGRLRWLWVLLLVGCASTGPVREWQSDEAAYFETRRIDTGLRLGTGGYGSGTPVYLVAQVRCPGGDCEMATVELRLVTGSDAVPVYLERRDLVLNADGASWRWESAQDPRYAPESTPVRGLLVQVQTNPQVLRQLAEAQQVTGSVGGLSFRLGYTERAALRALVARLEAALQGS</sequence>
<protein>
    <submittedName>
        <fullName evidence="1">Uncharacterized protein</fullName>
    </submittedName>
</protein>
<dbReference type="RefSeq" id="WP_012844839.1">
    <property type="nucleotide sequence ID" value="NC_013501.1"/>
</dbReference>
<accession>D0MEK1</accession>
<dbReference type="HOGENOM" id="CLU_1531367_0_0_10"/>
<dbReference type="KEGG" id="rmr:Rmar_2351"/>
<dbReference type="EMBL" id="CP001807">
    <property type="protein sequence ID" value="ACY49229.1"/>
    <property type="molecule type" value="Genomic_DNA"/>
</dbReference>
<name>D0MEK1_RHOM4</name>
<reference evidence="1 2" key="1">
    <citation type="journal article" date="2009" name="Stand. Genomic Sci.">
        <title>Complete genome sequence of Rhodothermus marinus type strain (R-10).</title>
        <authorList>
            <person name="Nolan M."/>
            <person name="Tindall B.J."/>
            <person name="Pomrenke H."/>
            <person name="Lapidus A."/>
            <person name="Copeland A."/>
            <person name="Glavina Del Rio T."/>
            <person name="Lucas S."/>
            <person name="Chen F."/>
            <person name="Tice H."/>
            <person name="Cheng J.F."/>
            <person name="Saunders E."/>
            <person name="Han C."/>
            <person name="Bruce D."/>
            <person name="Goodwin L."/>
            <person name="Chain P."/>
            <person name="Pitluck S."/>
            <person name="Ovchinikova G."/>
            <person name="Pati A."/>
            <person name="Ivanova N."/>
            <person name="Mavromatis K."/>
            <person name="Chen A."/>
            <person name="Palaniappan K."/>
            <person name="Land M."/>
            <person name="Hauser L."/>
            <person name="Chang Y.J."/>
            <person name="Jeffries C.D."/>
            <person name="Brettin T."/>
            <person name="Goker M."/>
            <person name="Bristow J."/>
            <person name="Eisen J.A."/>
            <person name="Markowitz V."/>
            <person name="Hugenholtz P."/>
            <person name="Kyrpides N.C."/>
            <person name="Klenk H.P."/>
            <person name="Detter J.C."/>
        </authorList>
    </citation>
    <scope>NUCLEOTIDE SEQUENCE [LARGE SCALE GENOMIC DNA]</scope>
    <source>
        <strain evidence="2">ATCC 43812 / DSM 4252 / R-10</strain>
    </source>
</reference>
<gene>
    <name evidence="1" type="ordered locus">Rmar_2351</name>
</gene>
<evidence type="ECO:0000313" key="1">
    <source>
        <dbReference type="EMBL" id="ACY49229.1"/>
    </source>
</evidence>
<evidence type="ECO:0000313" key="2">
    <source>
        <dbReference type="Proteomes" id="UP000002221"/>
    </source>
</evidence>
<keyword evidence="2" id="KW-1185">Reference proteome</keyword>
<dbReference type="Proteomes" id="UP000002221">
    <property type="component" value="Chromosome"/>
</dbReference>
<organism evidence="1 2">
    <name type="scientific">Rhodothermus marinus (strain ATCC 43812 / DSM 4252 / R-10)</name>
    <name type="common">Rhodothermus obamensis</name>
    <dbReference type="NCBI Taxonomy" id="518766"/>
    <lineage>
        <taxon>Bacteria</taxon>
        <taxon>Pseudomonadati</taxon>
        <taxon>Rhodothermota</taxon>
        <taxon>Rhodothermia</taxon>
        <taxon>Rhodothermales</taxon>
        <taxon>Rhodothermaceae</taxon>
        <taxon>Rhodothermus</taxon>
    </lineage>
</organism>
<dbReference type="AlphaFoldDB" id="D0MEK1"/>
<proteinExistence type="predicted"/>